<keyword evidence="2" id="KW-0344">Guanine-nucleotide releasing factor</keyword>
<protein>
    <submittedName>
        <fullName evidence="8">MCF2L factor</fullName>
    </submittedName>
</protein>
<dbReference type="CDD" id="cd00170">
    <property type="entry name" value="SEC14"/>
    <property type="match status" value="1"/>
</dbReference>
<dbReference type="SUPFAM" id="SSF50729">
    <property type="entry name" value="PH domain-like"/>
    <property type="match status" value="1"/>
</dbReference>
<dbReference type="PANTHER" id="PTHR22826:SF201">
    <property type="entry name" value="GUANINE NUCLEOTIDE EXCHANGE FACTOR MCF2L2-RELATED"/>
    <property type="match status" value="1"/>
</dbReference>
<evidence type="ECO:0000256" key="3">
    <source>
        <dbReference type="ARBA" id="ARBA00049987"/>
    </source>
</evidence>
<name>A0A7K7UPP8_EUDEL</name>
<dbReference type="InterPro" id="IPR036865">
    <property type="entry name" value="CRAL-TRIO_dom_sf"/>
</dbReference>
<dbReference type="PROSITE" id="PS00741">
    <property type="entry name" value="DH_1"/>
    <property type="match status" value="1"/>
</dbReference>
<dbReference type="AlphaFoldDB" id="A0A7K7UPP8"/>
<dbReference type="PROSITE" id="PS50003">
    <property type="entry name" value="PH_DOMAIN"/>
    <property type="match status" value="1"/>
</dbReference>
<dbReference type="Pfam" id="PF23289">
    <property type="entry name" value="Spectrin_5"/>
    <property type="match status" value="1"/>
</dbReference>
<reference evidence="8 9" key="1">
    <citation type="submission" date="2019-09" db="EMBL/GenBank/DDBJ databases">
        <title>Bird 10,000 Genomes (B10K) Project - Family phase.</title>
        <authorList>
            <person name="Zhang G."/>
        </authorList>
    </citation>
    <scope>NUCLEOTIDE SEQUENCE [LARGE SCALE GENOMIC DNA]</scope>
    <source>
        <strain evidence="8">B10K-LSUMZ-16893</strain>
    </source>
</reference>
<keyword evidence="9" id="KW-1185">Reference proteome</keyword>
<dbReference type="Pfam" id="PF13716">
    <property type="entry name" value="CRAL_TRIO_2"/>
    <property type="match status" value="1"/>
</dbReference>
<evidence type="ECO:0000256" key="4">
    <source>
        <dbReference type="SAM" id="MobiDB-lite"/>
    </source>
</evidence>
<dbReference type="GO" id="GO:0005085">
    <property type="term" value="F:guanyl-nucleotide exchange factor activity"/>
    <property type="evidence" value="ECO:0007669"/>
    <property type="project" value="UniProtKB-KW"/>
</dbReference>
<feature type="non-terminal residue" evidence="8">
    <location>
        <position position="1"/>
    </location>
</feature>
<dbReference type="InterPro" id="IPR001849">
    <property type="entry name" value="PH_domain"/>
</dbReference>
<evidence type="ECO:0000313" key="9">
    <source>
        <dbReference type="Proteomes" id="UP000533954"/>
    </source>
</evidence>
<dbReference type="Gene3D" id="1.20.58.60">
    <property type="match status" value="1"/>
</dbReference>
<dbReference type="SMART" id="SM00233">
    <property type="entry name" value="PH"/>
    <property type="match status" value="1"/>
</dbReference>
<feature type="region of interest" description="Disordered" evidence="4">
    <location>
        <begin position="504"/>
        <end position="533"/>
    </location>
</feature>
<dbReference type="CDD" id="cd00176">
    <property type="entry name" value="SPEC"/>
    <property type="match status" value="1"/>
</dbReference>
<dbReference type="GO" id="GO:0005737">
    <property type="term" value="C:cytoplasm"/>
    <property type="evidence" value="ECO:0007669"/>
    <property type="project" value="TreeGrafter"/>
</dbReference>
<dbReference type="SMART" id="SM00325">
    <property type="entry name" value="RhoGEF"/>
    <property type="match status" value="1"/>
</dbReference>
<feature type="domain" description="CRAL-TRIO" evidence="7">
    <location>
        <begin position="1"/>
        <end position="169"/>
    </location>
</feature>
<dbReference type="SUPFAM" id="SSF46966">
    <property type="entry name" value="Spectrin repeat"/>
    <property type="match status" value="1"/>
</dbReference>
<dbReference type="SMART" id="SM00150">
    <property type="entry name" value="SPEC"/>
    <property type="match status" value="1"/>
</dbReference>
<dbReference type="Gene3D" id="1.20.900.10">
    <property type="entry name" value="Dbl homology (DH) domain"/>
    <property type="match status" value="1"/>
</dbReference>
<feature type="domain" description="PH" evidence="5">
    <location>
        <begin position="769"/>
        <end position="891"/>
    </location>
</feature>
<evidence type="ECO:0000259" key="6">
    <source>
        <dbReference type="PROSITE" id="PS50010"/>
    </source>
</evidence>
<dbReference type="SUPFAM" id="SSF52087">
    <property type="entry name" value="CRAL/TRIO domain"/>
    <property type="match status" value="1"/>
</dbReference>
<gene>
    <name evidence="8" type="primary">Mcf2l_0</name>
    <name evidence="8" type="ORF">EUDELE_R08310</name>
</gene>
<feature type="domain" description="DH" evidence="6">
    <location>
        <begin position="577"/>
        <end position="757"/>
    </location>
</feature>
<proteinExistence type="inferred from homology"/>
<evidence type="ECO:0000313" key="8">
    <source>
        <dbReference type="EMBL" id="NXA31145.1"/>
    </source>
</evidence>
<evidence type="ECO:0000259" key="7">
    <source>
        <dbReference type="PROSITE" id="PS50191"/>
    </source>
</evidence>
<dbReference type="InterPro" id="IPR001331">
    <property type="entry name" value="GDS_CDC24_CS"/>
</dbReference>
<dbReference type="SMART" id="SM00516">
    <property type="entry name" value="SEC14"/>
    <property type="match status" value="1"/>
</dbReference>
<dbReference type="InterPro" id="IPR051336">
    <property type="entry name" value="RhoGEF_Guanine_NuclExch_SF"/>
</dbReference>
<feature type="non-terminal residue" evidence="8">
    <location>
        <position position="898"/>
    </location>
</feature>
<dbReference type="PROSITE" id="PS50191">
    <property type="entry name" value="CRAL_TRIO"/>
    <property type="match status" value="1"/>
</dbReference>
<dbReference type="PROSITE" id="PS50010">
    <property type="entry name" value="DH_2"/>
    <property type="match status" value="1"/>
</dbReference>
<comment type="similarity">
    <text evidence="3">Belongs to the MCF2 family.</text>
</comment>
<dbReference type="InterPro" id="IPR055251">
    <property type="entry name" value="SOS1_NGEF_PH"/>
</dbReference>
<dbReference type="Proteomes" id="UP000533954">
    <property type="component" value="Unassembled WGS sequence"/>
</dbReference>
<dbReference type="InterPro" id="IPR001251">
    <property type="entry name" value="CRAL-TRIO_dom"/>
</dbReference>
<dbReference type="Gene3D" id="2.30.29.30">
    <property type="entry name" value="Pleckstrin-homology domain (PH domain)/Phosphotyrosine-binding domain (PTB)"/>
    <property type="match status" value="1"/>
</dbReference>
<sequence>TDEIMQQEIRPLVAVDIIEQLHRQFAILSGGRGKDGAPIITFPECAGFSDIPDEDFLNVVTYLTSIPSLEAASIGFIIIIDRRRDKWSAVKASLTRIAGAFPGNLQLVFVLRPSRFIQRTIADIGIKLYRDDFKMKVPIIMLNSVSDLHGYIDKSQLTRELGGTLEYGHSQWIHHRTAIENFAMTVKTTAQMLQTFGTDLAETELPNDVKCTEELLSAHTDHHTKLKDELKLAVKQGATLLTCIREPVTRSANSKLSPDELENVATVERLLAQLDETEKAFDQFWTKHHLKLEQCLQLRHFEHDFREVKLVLDNLMEAQASFADIGDSVTRVENFLKEQKQLEDKGQEPLEKAQSLALHGEQLIQNNHYAVDSIRPKCVELRRICDDFTNETKKKYDILGKSLELHKQLDKASQWCEAGIYLLASQAVDKCQSQEGAETALVEIEKFLLTAKEHQLSNPKDFYNQFDMILTPEIKANAQRILQKLEDVQEMFDKRQVSLKKLAAKQTRPVQPVAPHPESSPKRGSPKTTRPAGVGTCHEAAFKHTPVDLSSNTLVCLLRVYFLEQFANTVTLPCFFSFSHIINELIETERVYVEELQSIIEGYASEMDNPNLVHLIPSALQNKKDVLFGNLPEIYEFHNRHVLPEIENCIENPELLARCFLKRKEDLQIYEKYCQNKPRSEALWRQCGDSVFFQECQRKLDHKLSLDAYLLKPVQRITKYQLILKEMLKCSKNSEGTADLEEALATVLDIIKSVNDSMHQIAITGYEGDVSELGKLLMQGSFNVWTDHKKGHNKVKDLARFKPMQRHLFLYTKMLLFCKKREENTDGHEKTASYSFKNSLKMSTVGITENVKGDNKKFEIWYNGREEVYIIQASSVELKNTWISEIRKVLTGQLEACR</sequence>
<dbReference type="Pfam" id="PF22697">
    <property type="entry name" value="SOS1_NGEF_PH"/>
    <property type="match status" value="1"/>
</dbReference>
<organism evidence="8 9">
    <name type="scientific">Eudromia elegans</name>
    <name type="common">Elegant crested-tinamou</name>
    <dbReference type="NCBI Taxonomy" id="8805"/>
    <lineage>
        <taxon>Eukaryota</taxon>
        <taxon>Metazoa</taxon>
        <taxon>Chordata</taxon>
        <taxon>Craniata</taxon>
        <taxon>Vertebrata</taxon>
        <taxon>Euteleostomi</taxon>
        <taxon>Archelosauria</taxon>
        <taxon>Archosauria</taxon>
        <taxon>Dinosauria</taxon>
        <taxon>Saurischia</taxon>
        <taxon>Theropoda</taxon>
        <taxon>Coelurosauria</taxon>
        <taxon>Aves</taxon>
        <taxon>Palaeognathae</taxon>
        <taxon>Tinamiformes</taxon>
        <taxon>Tinamidae</taxon>
        <taxon>Eudromia</taxon>
    </lineage>
</organism>
<keyword evidence="1" id="KW-0597">Phosphoprotein</keyword>
<evidence type="ECO:0000256" key="2">
    <source>
        <dbReference type="ARBA" id="ARBA00022658"/>
    </source>
</evidence>
<dbReference type="InterPro" id="IPR000219">
    <property type="entry name" value="DH_dom"/>
</dbReference>
<dbReference type="EMBL" id="VZSX01000003">
    <property type="protein sequence ID" value="NXA31145.1"/>
    <property type="molecule type" value="Genomic_DNA"/>
</dbReference>
<comment type="caution">
    <text evidence="8">The sequence shown here is derived from an EMBL/GenBank/DDBJ whole genome shotgun (WGS) entry which is preliminary data.</text>
</comment>
<accession>A0A7K7UPP8</accession>
<evidence type="ECO:0000259" key="5">
    <source>
        <dbReference type="PROSITE" id="PS50003"/>
    </source>
</evidence>
<dbReference type="InterPro" id="IPR056466">
    <property type="entry name" value="Spectrin_DBS"/>
</dbReference>
<dbReference type="OrthoDB" id="10004999at2759"/>
<dbReference type="InterPro" id="IPR035899">
    <property type="entry name" value="DBL_dom_sf"/>
</dbReference>
<dbReference type="InterPro" id="IPR011993">
    <property type="entry name" value="PH-like_dom_sf"/>
</dbReference>
<dbReference type="SUPFAM" id="SSF48065">
    <property type="entry name" value="DBL homology domain (DH-domain)"/>
    <property type="match status" value="1"/>
</dbReference>
<dbReference type="FunFam" id="2.30.29.30:FF:000078">
    <property type="entry name" value="Guanine nucleotide exchange factor DBS"/>
    <property type="match status" value="1"/>
</dbReference>
<dbReference type="PANTHER" id="PTHR22826">
    <property type="entry name" value="RHO GUANINE EXCHANGE FACTOR-RELATED"/>
    <property type="match status" value="1"/>
</dbReference>
<dbReference type="Pfam" id="PF00621">
    <property type="entry name" value="RhoGEF"/>
    <property type="match status" value="1"/>
</dbReference>
<dbReference type="CDD" id="cd00160">
    <property type="entry name" value="RhoGEF"/>
    <property type="match status" value="1"/>
</dbReference>
<dbReference type="GO" id="GO:0035556">
    <property type="term" value="P:intracellular signal transduction"/>
    <property type="evidence" value="ECO:0007669"/>
    <property type="project" value="InterPro"/>
</dbReference>
<dbReference type="InterPro" id="IPR018159">
    <property type="entry name" value="Spectrin/alpha-actinin"/>
</dbReference>
<evidence type="ECO:0000256" key="1">
    <source>
        <dbReference type="ARBA" id="ARBA00022553"/>
    </source>
</evidence>